<dbReference type="InterPro" id="IPR015421">
    <property type="entry name" value="PyrdxlP-dep_Trfase_major"/>
</dbReference>
<comment type="similarity">
    <text evidence="2">Belongs to the class-I pyridoxal-phosphate-dependent aminotransferase family.</text>
</comment>
<evidence type="ECO:0000256" key="3">
    <source>
        <dbReference type="ARBA" id="ARBA00022576"/>
    </source>
</evidence>
<dbReference type="Gene3D" id="3.40.640.10">
    <property type="entry name" value="Type I PLP-dependent aspartate aminotransferase-like (Major domain)"/>
    <property type="match status" value="1"/>
</dbReference>
<dbReference type="GO" id="GO:0030170">
    <property type="term" value="F:pyridoxal phosphate binding"/>
    <property type="evidence" value="ECO:0007669"/>
    <property type="project" value="InterPro"/>
</dbReference>
<proteinExistence type="inferred from homology"/>
<evidence type="ECO:0000259" key="7">
    <source>
        <dbReference type="Pfam" id="PF00155"/>
    </source>
</evidence>
<keyword evidence="5" id="KW-0663">Pyridoxal phosphate</keyword>
<protein>
    <submittedName>
        <fullName evidence="8">Aromatic amino acid aminotransferase</fullName>
    </submittedName>
</protein>
<name>A0AA38VND0_9PEZI</name>
<dbReference type="AlphaFoldDB" id="A0AA38VND0"/>
<dbReference type="SUPFAM" id="SSF53383">
    <property type="entry name" value="PLP-dependent transferases"/>
    <property type="match status" value="1"/>
</dbReference>
<dbReference type="CDD" id="cd00609">
    <property type="entry name" value="AAT_like"/>
    <property type="match status" value="1"/>
</dbReference>
<gene>
    <name evidence="8" type="ORF">NKR19_g8276</name>
</gene>
<evidence type="ECO:0000256" key="5">
    <source>
        <dbReference type="ARBA" id="ARBA00022898"/>
    </source>
</evidence>
<dbReference type="InterPro" id="IPR004839">
    <property type="entry name" value="Aminotransferase_I/II_large"/>
</dbReference>
<evidence type="ECO:0000256" key="2">
    <source>
        <dbReference type="ARBA" id="ARBA00007441"/>
    </source>
</evidence>
<dbReference type="GO" id="GO:0008483">
    <property type="term" value="F:transaminase activity"/>
    <property type="evidence" value="ECO:0007669"/>
    <property type="project" value="UniProtKB-KW"/>
</dbReference>
<dbReference type="EMBL" id="JANBVN010000162">
    <property type="protein sequence ID" value="KAJ9137360.1"/>
    <property type="molecule type" value="Genomic_DNA"/>
</dbReference>
<dbReference type="GO" id="GO:1901605">
    <property type="term" value="P:alpha-amino acid metabolic process"/>
    <property type="evidence" value="ECO:0007669"/>
    <property type="project" value="TreeGrafter"/>
</dbReference>
<dbReference type="InterPro" id="IPR050859">
    <property type="entry name" value="Class-I_PLP-dep_aminotransf"/>
</dbReference>
<feature type="region of interest" description="Disordered" evidence="6">
    <location>
        <begin position="272"/>
        <end position="292"/>
    </location>
</feature>
<dbReference type="InterPro" id="IPR015424">
    <property type="entry name" value="PyrdxlP-dep_Trfase"/>
</dbReference>
<dbReference type="PANTHER" id="PTHR42790:SF1">
    <property type="entry name" value="AROMATIC AMINO ACID AMINOTRANSFERASE, HYPOTHETICAL (EUROFUNG)"/>
    <property type="match status" value="1"/>
</dbReference>
<accession>A0AA38VND0</accession>
<evidence type="ECO:0000313" key="9">
    <source>
        <dbReference type="Proteomes" id="UP001174691"/>
    </source>
</evidence>
<comment type="caution">
    <text evidence="8">The sequence shown here is derived from an EMBL/GenBank/DDBJ whole genome shotgun (WGS) entry which is preliminary data.</text>
</comment>
<evidence type="ECO:0000256" key="4">
    <source>
        <dbReference type="ARBA" id="ARBA00022679"/>
    </source>
</evidence>
<reference evidence="8" key="1">
    <citation type="submission" date="2022-07" db="EMBL/GenBank/DDBJ databases">
        <title>Fungi with potential for degradation of polypropylene.</title>
        <authorList>
            <person name="Gostincar C."/>
        </authorList>
    </citation>
    <scope>NUCLEOTIDE SEQUENCE</scope>
    <source>
        <strain evidence="8">EXF-13287</strain>
    </source>
</reference>
<keyword evidence="4" id="KW-0808">Transferase</keyword>
<dbReference type="PANTHER" id="PTHR42790">
    <property type="entry name" value="AMINOTRANSFERASE"/>
    <property type="match status" value="1"/>
</dbReference>
<feature type="region of interest" description="Disordered" evidence="6">
    <location>
        <begin position="38"/>
        <end position="57"/>
    </location>
</feature>
<organism evidence="8 9">
    <name type="scientific">Coniochaeta hoffmannii</name>
    <dbReference type="NCBI Taxonomy" id="91930"/>
    <lineage>
        <taxon>Eukaryota</taxon>
        <taxon>Fungi</taxon>
        <taxon>Dikarya</taxon>
        <taxon>Ascomycota</taxon>
        <taxon>Pezizomycotina</taxon>
        <taxon>Sordariomycetes</taxon>
        <taxon>Sordariomycetidae</taxon>
        <taxon>Coniochaetales</taxon>
        <taxon>Coniochaetaceae</taxon>
        <taxon>Coniochaeta</taxon>
    </lineage>
</organism>
<feature type="domain" description="Aminotransferase class I/classII large" evidence="7">
    <location>
        <begin position="167"/>
        <end position="373"/>
    </location>
</feature>
<evidence type="ECO:0000313" key="8">
    <source>
        <dbReference type="EMBL" id="KAJ9137360.1"/>
    </source>
</evidence>
<evidence type="ECO:0000256" key="1">
    <source>
        <dbReference type="ARBA" id="ARBA00001933"/>
    </source>
</evidence>
<keyword evidence="9" id="KW-1185">Reference proteome</keyword>
<dbReference type="Proteomes" id="UP001174691">
    <property type="component" value="Unassembled WGS sequence"/>
</dbReference>
<dbReference type="Pfam" id="PF00155">
    <property type="entry name" value="Aminotran_1_2"/>
    <property type="match status" value="1"/>
</dbReference>
<comment type="cofactor">
    <cofactor evidence="1">
        <name>pyridoxal 5'-phosphate</name>
        <dbReference type="ChEBI" id="CHEBI:597326"/>
    </cofactor>
</comment>
<sequence>MKMYYKFFQIPGIGNLAGGLPNVSFFPFDTLEAQAAKPERWTPTPNHPGDSDDLTSKLASTKISSDPSVATHIGVPKAIKESDPLKKVDLESALQYGLAQGYPPLLSWIRQFTREHLHPNVPYEGGPEVILTVGSTDGMSKTLELFVDNWVPEKDDPRDRPGLLCENFVYGNVLTQAAPRGVQTVAVEADEGGMRVSGKGGLEDVLANWDYARGKRPHLMYTVTMGHNPTGIVLSLERRKEIYAVCSRYDVIIIEDDPYWYLQYPSAETGEALSRGLPVPSPKPAAQPKPCKSSGYDYLDSLVPSFLSIDVDGRVVRLDTFSKTIAPGCRLGWITAQPELVERYLRISETSTQQPSGFVQSMVAELVMGPDPSANSDAKQSFAALRSSKDRAEFAGWKMDGWVRWLEGLRGQYERRMNRMCQILDENSFQLKTGSFANHSASADNDWGVVTKTQLFDFSWPRGGMFVWIRMHFERHPLWQAQRTDAPLLVDGTALSTALMMFLTGKQYLVLVSPGMMFSADDKVRREIGWAYYRLCFAAETEERVDSCTERFVAGVQRFWRIKDVKVIEDILRDSPLVARSEEDRFADLGMPMGC</sequence>
<keyword evidence="3 8" id="KW-0032">Aminotransferase</keyword>
<evidence type="ECO:0000256" key="6">
    <source>
        <dbReference type="SAM" id="MobiDB-lite"/>
    </source>
</evidence>